<feature type="domain" description="EAL" evidence="15">
    <location>
        <begin position="799"/>
        <end position="1053"/>
    </location>
</feature>
<feature type="domain" description="PAC" evidence="14">
    <location>
        <begin position="449"/>
        <end position="501"/>
    </location>
</feature>
<dbReference type="AlphaFoldDB" id="A0A418X2Y8"/>
<evidence type="ECO:0000256" key="3">
    <source>
        <dbReference type="ARBA" id="ARBA00022519"/>
    </source>
</evidence>
<evidence type="ECO:0000256" key="9">
    <source>
        <dbReference type="ARBA" id="ARBA00023136"/>
    </source>
</evidence>
<feature type="transmembrane region" description="Helical" evidence="12">
    <location>
        <begin position="196"/>
        <end position="218"/>
    </location>
</feature>
<dbReference type="InterPro" id="IPR000700">
    <property type="entry name" value="PAS-assoc_C"/>
</dbReference>
<dbReference type="CDD" id="cd00130">
    <property type="entry name" value="PAS"/>
    <property type="match status" value="2"/>
</dbReference>
<proteinExistence type="predicted"/>
<organism evidence="17 18">
    <name type="scientific">Noviherbaspirillum cavernae</name>
    <dbReference type="NCBI Taxonomy" id="2320862"/>
    <lineage>
        <taxon>Bacteria</taxon>
        <taxon>Pseudomonadati</taxon>
        <taxon>Pseudomonadota</taxon>
        <taxon>Betaproteobacteria</taxon>
        <taxon>Burkholderiales</taxon>
        <taxon>Oxalobacteraceae</taxon>
        <taxon>Noviherbaspirillum</taxon>
    </lineage>
</organism>
<dbReference type="PROSITE" id="PS50112">
    <property type="entry name" value="PAS"/>
    <property type="match status" value="1"/>
</dbReference>
<dbReference type="InterPro" id="IPR001610">
    <property type="entry name" value="PAC"/>
</dbReference>
<dbReference type="InterPro" id="IPR029787">
    <property type="entry name" value="Nucleotide_cyclase"/>
</dbReference>
<evidence type="ECO:0000259" key="16">
    <source>
        <dbReference type="PROSITE" id="PS50887"/>
    </source>
</evidence>
<dbReference type="NCBIfam" id="TIGR00254">
    <property type="entry name" value="GGDEF"/>
    <property type="match status" value="1"/>
</dbReference>
<feature type="domain" description="GGDEF" evidence="16">
    <location>
        <begin position="657"/>
        <end position="790"/>
    </location>
</feature>
<feature type="transmembrane region" description="Helical" evidence="12">
    <location>
        <begin position="90"/>
        <end position="116"/>
    </location>
</feature>
<dbReference type="CDD" id="cd01949">
    <property type="entry name" value="GGDEF"/>
    <property type="match status" value="1"/>
</dbReference>
<evidence type="ECO:0000256" key="1">
    <source>
        <dbReference type="ARBA" id="ARBA00004429"/>
    </source>
</evidence>
<dbReference type="NCBIfam" id="TIGR00229">
    <property type="entry name" value="sensory_box"/>
    <property type="match status" value="2"/>
</dbReference>
<evidence type="ECO:0000256" key="12">
    <source>
        <dbReference type="SAM" id="Phobius"/>
    </source>
</evidence>
<evidence type="ECO:0000256" key="10">
    <source>
        <dbReference type="ARBA" id="ARBA00051114"/>
    </source>
</evidence>
<keyword evidence="6" id="KW-0677">Repeat</keyword>
<evidence type="ECO:0000256" key="8">
    <source>
        <dbReference type="ARBA" id="ARBA00022989"/>
    </source>
</evidence>
<dbReference type="Pfam" id="PF00563">
    <property type="entry name" value="EAL"/>
    <property type="match status" value="1"/>
</dbReference>
<feature type="transmembrane region" description="Helical" evidence="12">
    <location>
        <begin position="230"/>
        <end position="248"/>
    </location>
</feature>
<dbReference type="FunFam" id="2.10.70.100:FF:000001">
    <property type="entry name" value="Sensory transduction histidine kinase"/>
    <property type="match status" value="1"/>
</dbReference>
<feature type="transmembrane region" description="Helical" evidence="12">
    <location>
        <begin position="122"/>
        <end position="142"/>
    </location>
</feature>
<evidence type="ECO:0000256" key="2">
    <source>
        <dbReference type="ARBA" id="ARBA00022475"/>
    </source>
</evidence>
<dbReference type="CDD" id="cd01948">
    <property type="entry name" value="EAL"/>
    <property type="match status" value="1"/>
</dbReference>
<keyword evidence="3" id="KW-0997">Cell inner membrane</keyword>
<evidence type="ECO:0000313" key="17">
    <source>
        <dbReference type="EMBL" id="RJG06810.1"/>
    </source>
</evidence>
<dbReference type="InterPro" id="IPR035965">
    <property type="entry name" value="PAS-like_dom_sf"/>
</dbReference>
<dbReference type="Gene3D" id="3.30.70.270">
    <property type="match status" value="1"/>
</dbReference>
<protein>
    <submittedName>
        <fullName evidence="17">EAL domain-containing protein</fullName>
    </submittedName>
</protein>
<accession>A0A418X2Y8</accession>
<dbReference type="Gene3D" id="3.30.450.20">
    <property type="entry name" value="PAS domain"/>
    <property type="match status" value="2"/>
</dbReference>
<dbReference type="Gene3D" id="3.20.20.450">
    <property type="entry name" value="EAL domain"/>
    <property type="match status" value="1"/>
</dbReference>
<keyword evidence="11" id="KW-0175">Coiled coil</keyword>
<dbReference type="InterPro" id="IPR000160">
    <property type="entry name" value="GGDEF_dom"/>
</dbReference>
<evidence type="ECO:0000259" key="14">
    <source>
        <dbReference type="PROSITE" id="PS50113"/>
    </source>
</evidence>
<dbReference type="GO" id="GO:0000166">
    <property type="term" value="F:nucleotide binding"/>
    <property type="evidence" value="ECO:0007669"/>
    <property type="project" value="UniProtKB-KW"/>
</dbReference>
<dbReference type="FunFam" id="3.20.20.450:FF:000001">
    <property type="entry name" value="Cyclic di-GMP phosphodiesterase yahA"/>
    <property type="match status" value="1"/>
</dbReference>
<keyword evidence="9 12" id="KW-0472">Membrane</keyword>
<keyword evidence="4" id="KW-0808">Transferase</keyword>
<dbReference type="InterPro" id="IPR043128">
    <property type="entry name" value="Rev_trsase/Diguanyl_cyclase"/>
</dbReference>
<evidence type="ECO:0000259" key="13">
    <source>
        <dbReference type="PROSITE" id="PS50112"/>
    </source>
</evidence>
<dbReference type="InterPro" id="IPR013767">
    <property type="entry name" value="PAS_fold"/>
</dbReference>
<dbReference type="InterPro" id="IPR007895">
    <property type="entry name" value="MASE1"/>
</dbReference>
<comment type="subcellular location">
    <subcellularLocation>
        <location evidence="1">Cell inner membrane</location>
        <topology evidence="1">Multi-pass membrane protein</topology>
    </subcellularLocation>
</comment>
<dbReference type="Gene3D" id="2.10.70.100">
    <property type="match status" value="1"/>
</dbReference>
<keyword evidence="2" id="KW-1003">Cell membrane</keyword>
<keyword evidence="8 12" id="KW-1133">Transmembrane helix</keyword>
<dbReference type="Pfam" id="PF08447">
    <property type="entry name" value="PAS_3"/>
    <property type="match status" value="1"/>
</dbReference>
<feature type="transmembrane region" description="Helical" evidence="12">
    <location>
        <begin position="59"/>
        <end position="78"/>
    </location>
</feature>
<dbReference type="Pfam" id="PF05231">
    <property type="entry name" value="MASE1"/>
    <property type="match status" value="1"/>
</dbReference>
<feature type="transmembrane region" description="Helical" evidence="12">
    <location>
        <begin position="306"/>
        <end position="330"/>
    </location>
</feature>
<dbReference type="PANTHER" id="PTHR44757">
    <property type="entry name" value="DIGUANYLATE CYCLASE DGCP"/>
    <property type="match status" value="1"/>
</dbReference>
<dbReference type="InterPro" id="IPR052155">
    <property type="entry name" value="Biofilm_reg_signaling"/>
</dbReference>
<dbReference type="InterPro" id="IPR001633">
    <property type="entry name" value="EAL_dom"/>
</dbReference>
<dbReference type="InterPro" id="IPR013655">
    <property type="entry name" value="PAS_fold_3"/>
</dbReference>
<dbReference type="SMART" id="SM00091">
    <property type="entry name" value="PAS"/>
    <property type="match status" value="2"/>
</dbReference>
<dbReference type="SUPFAM" id="SSF55785">
    <property type="entry name" value="PYP-like sensor domain (PAS domain)"/>
    <property type="match status" value="2"/>
</dbReference>
<dbReference type="Pfam" id="PF00990">
    <property type="entry name" value="GGDEF"/>
    <property type="match status" value="1"/>
</dbReference>
<dbReference type="GO" id="GO:0071111">
    <property type="term" value="F:cyclic-guanylate-specific phosphodiesterase activity"/>
    <property type="evidence" value="ECO:0007669"/>
    <property type="project" value="UniProtKB-EC"/>
</dbReference>
<keyword evidence="18" id="KW-1185">Reference proteome</keyword>
<dbReference type="GO" id="GO:0016740">
    <property type="term" value="F:transferase activity"/>
    <property type="evidence" value="ECO:0007669"/>
    <property type="project" value="UniProtKB-KW"/>
</dbReference>
<dbReference type="PROSITE" id="PS50887">
    <property type="entry name" value="GGDEF"/>
    <property type="match status" value="1"/>
</dbReference>
<evidence type="ECO:0000256" key="11">
    <source>
        <dbReference type="SAM" id="Coils"/>
    </source>
</evidence>
<dbReference type="SUPFAM" id="SSF141868">
    <property type="entry name" value="EAL domain-like"/>
    <property type="match status" value="1"/>
</dbReference>
<feature type="transmembrane region" description="Helical" evidence="12">
    <location>
        <begin position="162"/>
        <end position="184"/>
    </location>
</feature>
<feature type="domain" description="PAS" evidence="13">
    <location>
        <begin position="502"/>
        <end position="572"/>
    </location>
</feature>
<gene>
    <name evidence="17" type="ORF">D3870_13070</name>
</gene>
<dbReference type="InterPro" id="IPR000014">
    <property type="entry name" value="PAS"/>
</dbReference>
<keyword evidence="5 12" id="KW-0812">Transmembrane</keyword>
<feature type="transmembrane region" description="Helical" evidence="12">
    <location>
        <begin position="277"/>
        <end position="294"/>
    </location>
</feature>
<reference evidence="17 18" key="1">
    <citation type="submission" date="2018-09" db="EMBL/GenBank/DDBJ databases">
        <authorList>
            <person name="Zhu H."/>
        </authorList>
    </citation>
    <scope>NUCLEOTIDE SEQUENCE [LARGE SCALE GENOMIC DNA]</scope>
    <source>
        <strain evidence="17 18">K2R10-39</strain>
    </source>
</reference>
<comment type="catalytic activity">
    <reaction evidence="10">
        <text>3',3'-c-di-GMP + H2O = 5'-phosphoguanylyl(3'-&gt;5')guanosine + H(+)</text>
        <dbReference type="Rhea" id="RHEA:24902"/>
        <dbReference type="ChEBI" id="CHEBI:15377"/>
        <dbReference type="ChEBI" id="CHEBI:15378"/>
        <dbReference type="ChEBI" id="CHEBI:58754"/>
        <dbReference type="ChEBI" id="CHEBI:58805"/>
        <dbReference type="EC" id="3.1.4.52"/>
    </reaction>
    <physiologicalReaction direction="left-to-right" evidence="10">
        <dbReference type="Rhea" id="RHEA:24903"/>
    </physiologicalReaction>
</comment>
<evidence type="ECO:0000256" key="4">
    <source>
        <dbReference type="ARBA" id="ARBA00022679"/>
    </source>
</evidence>
<dbReference type="FunFam" id="3.30.70.270:FF:000001">
    <property type="entry name" value="Diguanylate cyclase domain protein"/>
    <property type="match status" value="1"/>
</dbReference>
<evidence type="ECO:0000313" key="18">
    <source>
        <dbReference type="Proteomes" id="UP000285190"/>
    </source>
</evidence>
<evidence type="ECO:0000256" key="7">
    <source>
        <dbReference type="ARBA" id="ARBA00022741"/>
    </source>
</evidence>
<evidence type="ECO:0000256" key="6">
    <source>
        <dbReference type="ARBA" id="ARBA00022737"/>
    </source>
</evidence>
<dbReference type="Proteomes" id="UP000285190">
    <property type="component" value="Unassembled WGS sequence"/>
</dbReference>
<dbReference type="SMART" id="SM00052">
    <property type="entry name" value="EAL"/>
    <property type="match status" value="1"/>
</dbReference>
<name>A0A418X2Y8_9BURK</name>
<sequence>MFKRHDGGTGILIHRDNHRRSLDVHGINGNMGRSKYRTSATEDLAPSPGMDHLPELGKALLLVAAYYLTAALSLKFFAAGPASPLWAPAAIALCACLAWGLRMVPAAWLGAALIMWSAGPPFWVGALTALGVTLETVVAVFLIRRMIGMPVNFSDTRNIFRLVGIAAVSSVLSATIGVSVLALTGHLDSAGMGQSWLTWWLGDTTGIIIVAPLILTWSGRFGSMLNRQQFARALLNVLILALMTHLVFGNVFGPLPLAFLPITFVMWAAFRFSLPAVTWINGLICAIAIWHTLHGTGPFAMPDLNMSLLILGVYSSVLGTVGLSLASLVSRARITQEKLRQERDFLEQRVQERTAALVRDIEERKRIERELAARERQLADAQSLAQVGSWNLDIEANTISWSDELYRIFGVTRENFDVTRENCKALIHEDDIAPLQQVVLASRATGEPFDIEHRVILPSGETRMLAARGYVTADESGRVVRMFGTTRDITDAKRAELALREAEERYRLVVELCPDAILVQQDDNYTFGNPAATALLGAGTVNLILGRPVLGFVHPDFHEIVRQRHASLVRGDSVPRSEEKFLRLDDTPVDVEVHSSSFMYRGKFAALLIARDITERKKSAEQLAWLAHYDSLTALPNRILFHQRLAHAMRIAERPGRSLEVLFLDLDHFKQINDTLGHATGDWVLQETAERLQGSLRESDTVARLGGDEFVVLVENVDEPHRGGFIAEKILAAMKRPFINSEHTLNITTSIGISSFPTDGIDADALLKKADTAMYRAKQSGRNAYRYYSEEMNLHTSERLRLEEALRDAIRHDQLSLHYQPKVDMLSRRITGMEALLRWNHPALGSVPPQRFIPLAEETGLIHAIGKWAIRAACIQNRLWQDANATRLKVAVNLSPLQMSDDNLIADIREILDDTALDPAWLELEITESTVMANPDKAIVLLKSLRDIGISVAIDDFGIGYSSLAYLKRFPIQAVKIDRSFVQGVPQDHGDAAITKAIIGLAHSLECTVIAEGAETQQQVDFLHEHECDTVQGYFFSAPVNADRFGELLRMEMRMPVH</sequence>
<evidence type="ECO:0000259" key="15">
    <source>
        <dbReference type="PROSITE" id="PS50883"/>
    </source>
</evidence>
<dbReference type="SUPFAM" id="SSF55073">
    <property type="entry name" value="Nucleotide cyclase"/>
    <property type="match status" value="1"/>
</dbReference>
<dbReference type="InterPro" id="IPR035919">
    <property type="entry name" value="EAL_sf"/>
</dbReference>
<dbReference type="GO" id="GO:0005886">
    <property type="term" value="C:plasma membrane"/>
    <property type="evidence" value="ECO:0007669"/>
    <property type="project" value="UniProtKB-SubCell"/>
</dbReference>
<dbReference type="SMART" id="SM00267">
    <property type="entry name" value="GGDEF"/>
    <property type="match status" value="1"/>
</dbReference>
<dbReference type="SMART" id="SM00086">
    <property type="entry name" value="PAC"/>
    <property type="match status" value="2"/>
</dbReference>
<dbReference type="Pfam" id="PF00989">
    <property type="entry name" value="PAS"/>
    <property type="match status" value="1"/>
</dbReference>
<comment type="caution">
    <text evidence="17">The sequence shown here is derived from an EMBL/GenBank/DDBJ whole genome shotgun (WGS) entry which is preliminary data.</text>
</comment>
<dbReference type="GO" id="GO:0071732">
    <property type="term" value="P:cellular response to nitric oxide"/>
    <property type="evidence" value="ECO:0007669"/>
    <property type="project" value="UniProtKB-ARBA"/>
</dbReference>
<dbReference type="EMBL" id="QYUN01000002">
    <property type="protein sequence ID" value="RJG06810.1"/>
    <property type="molecule type" value="Genomic_DNA"/>
</dbReference>
<dbReference type="PANTHER" id="PTHR44757:SF2">
    <property type="entry name" value="BIOFILM ARCHITECTURE MAINTENANCE PROTEIN MBAA"/>
    <property type="match status" value="1"/>
</dbReference>
<dbReference type="GO" id="GO:0006355">
    <property type="term" value="P:regulation of DNA-templated transcription"/>
    <property type="evidence" value="ECO:0007669"/>
    <property type="project" value="InterPro"/>
</dbReference>
<dbReference type="PROSITE" id="PS50113">
    <property type="entry name" value="PAC"/>
    <property type="match status" value="1"/>
</dbReference>
<keyword evidence="7" id="KW-0547">Nucleotide-binding</keyword>
<feature type="coiled-coil region" evidence="11">
    <location>
        <begin position="329"/>
        <end position="384"/>
    </location>
</feature>
<evidence type="ECO:0000256" key="5">
    <source>
        <dbReference type="ARBA" id="ARBA00022692"/>
    </source>
</evidence>
<dbReference type="PROSITE" id="PS50883">
    <property type="entry name" value="EAL"/>
    <property type="match status" value="1"/>
</dbReference>